<protein>
    <submittedName>
        <fullName evidence="2">Uncharacterized protein</fullName>
    </submittedName>
</protein>
<feature type="region of interest" description="Disordered" evidence="1">
    <location>
        <begin position="20"/>
        <end position="66"/>
    </location>
</feature>
<comment type="caution">
    <text evidence="2">The sequence shown here is derived from an EMBL/GenBank/DDBJ whole genome shotgun (WGS) entry which is preliminary data.</text>
</comment>
<reference evidence="2" key="1">
    <citation type="submission" date="2020-04" db="EMBL/GenBank/DDBJ databases">
        <authorList>
            <person name="Zhang T."/>
        </authorList>
    </citation>
    <scope>NUCLEOTIDE SEQUENCE</scope>
    <source>
        <strain evidence="2">HKST-UBA01</strain>
    </source>
</reference>
<organism evidence="2 3">
    <name type="scientific">Eiseniibacteriota bacterium</name>
    <dbReference type="NCBI Taxonomy" id="2212470"/>
    <lineage>
        <taxon>Bacteria</taxon>
        <taxon>Candidatus Eiseniibacteriota</taxon>
    </lineage>
</organism>
<name>A0A956M1V7_UNCEI</name>
<sequence length="66" mass="6909">MAVLILILVVLTFGISIASRYHGPTPTRDGVDLGPEDGVGSETGREHHISGPPRAVAIPPADRPEV</sequence>
<dbReference type="Proteomes" id="UP000697710">
    <property type="component" value="Unassembled WGS sequence"/>
</dbReference>
<evidence type="ECO:0000313" key="2">
    <source>
        <dbReference type="EMBL" id="MCA9729661.1"/>
    </source>
</evidence>
<dbReference type="EMBL" id="JAGQHR010000789">
    <property type="protein sequence ID" value="MCA9729661.1"/>
    <property type="molecule type" value="Genomic_DNA"/>
</dbReference>
<evidence type="ECO:0000313" key="3">
    <source>
        <dbReference type="Proteomes" id="UP000697710"/>
    </source>
</evidence>
<accession>A0A956M1V7</accession>
<dbReference type="AlphaFoldDB" id="A0A956M1V7"/>
<feature type="non-terminal residue" evidence="2">
    <location>
        <position position="66"/>
    </location>
</feature>
<reference evidence="2" key="2">
    <citation type="journal article" date="2021" name="Microbiome">
        <title>Successional dynamics and alternative stable states in a saline activated sludge microbial community over 9 years.</title>
        <authorList>
            <person name="Wang Y."/>
            <person name="Ye J."/>
            <person name="Ju F."/>
            <person name="Liu L."/>
            <person name="Boyd J.A."/>
            <person name="Deng Y."/>
            <person name="Parks D.H."/>
            <person name="Jiang X."/>
            <person name="Yin X."/>
            <person name="Woodcroft B.J."/>
            <person name="Tyson G.W."/>
            <person name="Hugenholtz P."/>
            <person name="Polz M.F."/>
            <person name="Zhang T."/>
        </authorList>
    </citation>
    <scope>NUCLEOTIDE SEQUENCE</scope>
    <source>
        <strain evidence="2">HKST-UBA01</strain>
    </source>
</reference>
<evidence type="ECO:0000256" key="1">
    <source>
        <dbReference type="SAM" id="MobiDB-lite"/>
    </source>
</evidence>
<proteinExistence type="predicted"/>
<gene>
    <name evidence="2" type="ORF">KC729_18410</name>
</gene>